<feature type="domain" description="Amine oxidase" evidence="6">
    <location>
        <begin position="61"/>
        <end position="579"/>
    </location>
</feature>
<evidence type="ECO:0000256" key="1">
    <source>
        <dbReference type="ARBA" id="ARBA00004305"/>
    </source>
</evidence>
<dbReference type="InterPro" id="IPR002937">
    <property type="entry name" value="Amino_oxidase"/>
</dbReference>
<dbReference type="PANTHER" id="PTHR10668">
    <property type="entry name" value="PHYTOENE DEHYDROGENASE"/>
    <property type="match status" value="1"/>
</dbReference>
<organism evidence="7 8">
    <name type="scientific">Petrolisthes cinctipes</name>
    <name type="common">Flat porcelain crab</name>
    <dbReference type="NCBI Taxonomy" id="88211"/>
    <lineage>
        <taxon>Eukaryota</taxon>
        <taxon>Metazoa</taxon>
        <taxon>Ecdysozoa</taxon>
        <taxon>Arthropoda</taxon>
        <taxon>Crustacea</taxon>
        <taxon>Multicrustacea</taxon>
        <taxon>Malacostraca</taxon>
        <taxon>Eumalacostraca</taxon>
        <taxon>Eucarida</taxon>
        <taxon>Decapoda</taxon>
        <taxon>Pleocyemata</taxon>
        <taxon>Anomura</taxon>
        <taxon>Galatheoidea</taxon>
        <taxon>Porcellanidae</taxon>
        <taxon>Petrolisthes</taxon>
    </lineage>
</organism>
<keyword evidence="8" id="KW-1185">Reference proteome</keyword>
<protein>
    <recommendedName>
        <fullName evidence="5">Pyridine nucleotide-disulfide oxidoreductase domain-containing protein 2</fullName>
    </recommendedName>
</protein>
<dbReference type="Proteomes" id="UP001286313">
    <property type="component" value="Unassembled WGS sequence"/>
</dbReference>
<proteinExistence type="inferred from homology"/>
<dbReference type="EMBL" id="JAWQEG010002604">
    <property type="protein sequence ID" value="KAK3870834.1"/>
    <property type="molecule type" value="Genomic_DNA"/>
</dbReference>
<evidence type="ECO:0000313" key="8">
    <source>
        <dbReference type="Proteomes" id="UP001286313"/>
    </source>
</evidence>
<dbReference type="PANTHER" id="PTHR10668:SF103">
    <property type="entry name" value="PYRIDINE NUCLEOTIDE-DISULFIDE OXIDOREDUCTASE DOMAIN-CONTAINING PROTEIN 2"/>
    <property type="match status" value="1"/>
</dbReference>
<accession>A0AAE1KDP7</accession>
<dbReference type="GO" id="GO:0005759">
    <property type="term" value="C:mitochondrial matrix"/>
    <property type="evidence" value="ECO:0007669"/>
    <property type="project" value="UniProtKB-SubCell"/>
</dbReference>
<dbReference type="AlphaFoldDB" id="A0AAE1KDP7"/>
<evidence type="ECO:0000256" key="5">
    <source>
        <dbReference type="ARBA" id="ARBA00040298"/>
    </source>
</evidence>
<dbReference type="GO" id="GO:0016491">
    <property type="term" value="F:oxidoreductase activity"/>
    <property type="evidence" value="ECO:0007669"/>
    <property type="project" value="InterPro"/>
</dbReference>
<sequence>MIEASAITYEQQVLLIGGAMVMTTKKMCLSIIYRGVRSYCSSSLTNGQTYDAIIIGGGHNGLVAAGYLSKAGRRVCVLERRHVLGGAAVTEEIIPGFKFSRASYVLGLLRPKVYHDLDLKRHGLKVYPRDPSSYTPLNESHWQDGQSRSLTLGSHEDQNYKQIAQFSVKDAEAMPKLEAMLFKFGEALAPLLDQVPPDANKLFSKSMARKITQIPTISPIAKAASVLGKDFPQFLELMTAPTTKILDRWLESEPLKATLATDSVIGSMTSPATPGSGYVLLHHVMAQVAGVRGAWGYPEGGMGGVTQAMARAAQEAGAALYPDHPVKTILLGDKNEVLGVELVNGKRVYAKTVLSNATANITFLKLLPEGSLPPEFEATVRSIDYSSPVCKINVALKSLPNFKADPSTSSTTVMPHHHCTIHLNCENSSVLDEAFNQASLGQIPDNPMIEMTLPSSCDPTLAPPGCHVALFFTQYVPYTLADGRSWDSKAKTEYADKIFSTVEEYAPGFKDSIVGYEVLPPPDLEKVFGLTGGNIFHGAMSLDQLFTARPSVLQCGPFTPVTGLFLCGSGAHPGGGVMGAPGRLAALSALTS</sequence>
<dbReference type="Gene3D" id="3.50.50.60">
    <property type="entry name" value="FAD/NAD(P)-binding domain"/>
    <property type="match status" value="2"/>
</dbReference>
<evidence type="ECO:0000256" key="2">
    <source>
        <dbReference type="ARBA" id="ARBA00006046"/>
    </source>
</evidence>
<comment type="function">
    <text evidence="3">Probable oxidoreductase that may play a role as regulator of mitochondrial function.</text>
</comment>
<evidence type="ECO:0000256" key="4">
    <source>
        <dbReference type="ARBA" id="ARBA00038825"/>
    </source>
</evidence>
<evidence type="ECO:0000259" key="6">
    <source>
        <dbReference type="Pfam" id="PF01593"/>
    </source>
</evidence>
<dbReference type="InterPro" id="IPR036188">
    <property type="entry name" value="FAD/NAD-bd_sf"/>
</dbReference>
<evidence type="ECO:0000313" key="7">
    <source>
        <dbReference type="EMBL" id="KAK3870834.1"/>
    </source>
</evidence>
<comment type="caution">
    <text evidence="7">The sequence shown here is derived from an EMBL/GenBank/DDBJ whole genome shotgun (WGS) entry which is preliminary data.</text>
</comment>
<gene>
    <name evidence="7" type="ORF">Pcinc_023977</name>
</gene>
<dbReference type="SUPFAM" id="SSF51905">
    <property type="entry name" value="FAD/NAD(P)-binding domain"/>
    <property type="match status" value="1"/>
</dbReference>
<evidence type="ECO:0000256" key="3">
    <source>
        <dbReference type="ARBA" id="ARBA00037217"/>
    </source>
</evidence>
<name>A0AAE1KDP7_PETCI</name>
<dbReference type="Pfam" id="PF01593">
    <property type="entry name" value="Amino_oxidase"/>
    <property type="match status" value="1"/>
</dbReference>
<reference evidence="7" key="1">
    <citation type="submission" date="2023-10" db="EMBL/GenBank/DDBJ databases">
        <title>Genome assemblies of two species of porcelain crab, Petrolisthes cinctipes and Petrolisthes manimaculis (Anomura: Porcellanidae).</title>
        <authorList>
            <person name="Angst P."/>
        </authorList>
    </citation>
    <scope>NUCLEOTIDE SEQUENCE</scope>
    <source>
        <strain evidence="7">PB745_01</strain>
        <tissue evidence="7">Gill</tissue>
    </source>
</reference>
<comment type="similarity">
    <text evidence="2">Belongs to the carotenoid/retinoid oxidoreductase family.</text>
</comment>
<comment type="subunit">
    <text evidence="4">Interacts with COX5B; this interaction may contribute to localize PYROXD2 to the inner face of the inner mitochondrial membrane.</text>
</comment>
<comment type="subcellular location">
    <subcellularLocation>
        <location evidence="1">Mitochondrion matrix</location>
    </subcellularLocation>
</comment>